<dbReference type="OrthoDB" id="342253at2157"/>
<keyword evidence="14" id="KW-0175">Coiled coil</keyword>
<dbReference type="Pfam" id="PF00672">
    <property type="entry name" value="HAMP"/>
    <property type="match status" value="1"/>
</dbReference>
<dbReference type="GO" id="GO:0005524">
    <property type="term" value="F:ATP binding"/>
    <property type="evidence" value="ECO:0007669"/>
    <property type="project" value="UniProtKB-KW"/>
</dbReference>
<dbReference type="SUPFAM" id="SSF103190">
    <property type="entry name" value="Sensory domain-like"/>
    <property type="match status" value="2"/>
</dbReference>
<dbReference type="Gene3D" id="3.30.450.20">
    <property type="entry name" value="PAS domain"/>
    <property type="match status" value="1"/>
</dbReference>
<name>A9AAI6_METM6</name>
<dbReference type="SUPFAM" id="SSF47384">
    <property type="entry name" value="Homodimeric domain of signal transducing histidine kinase"/>
    <property type="match status" value="1"/>
</dbReference>
<dbReference type="GO" id="GO:0005886">
    <property type="term" value="C:plasma membrane"/>
    <property type="evidence" value="ECO:0007669"/>
    <property type="project" value="UniProtKB-SubCell"/>
</dbReference>
<dbReference type="HOGENOM" id="CLU_000445_89_6_2"/>
<evidence type="ECO:0000256" key="13">
    <source>
        <dbReference type="ARBA" id="ARBA00023136"/>
    </source>
</evidence>
<evidence type="ECO:0000256" key="9">
    <source>
        <dbReference type="ARBA" id="ARBA00022777"/>
    </source>
</evidence>
<feature type="coiled-coil region" evidence="14">
    <location>
        <begin position="349"/>
        <end position="387"/>
    </location>
</feature>
<keyword evidence="13 15" id="KW-0472">Membrane</keyword>
<feature type="domain" description="Histidine kinase" evidence="16">
    <location>
        <begin position="397"/>
        <end position="613"/>
    </location>
</feature>
<evidence type="ECO:0000256" key="6">
    <source>
        <dbReference type="ARBA" id="ARBA00022679"/>
    </source>
</evidence>
<dbReference type="InterPro" id="IPR033463">
    <property type="entry name" value="sCache_3"/>
</dbReference>
<evidence type="ECO:0000256" key="1">
    <source>
        <dbReference type="ARBA" id="ARBA00000085"/>
    </source>
</evidence>
<dbReference type="SUPFAM" id="SSF158472">
    <property type="entry name" value="HAMP domain-like"/>
    <property type="match status" value="1"/>
</dbReference>
<dbReference type="SMART" id="SM00388">
    <property type="entry name" value="HisKA"/>
    <property type="match status" value="1"/>
</dbReference>
<dbReference type="Pfam" id="PF17202">
    <property type="entry name" value="sCache_3_3"/>
    <property type="match status" value="1"/>
</dbReference>
<evidence type="ECO:0000259" key="16">
    <source>
        <dbReference type="PROSITE" id="PS50109"/>
    </source>
</evidence>
<feature type="domain" description="HAMP" evidence="17">
    <location>
        <begin position="316"/>
        <end position="368"/>
    </location>
</feature>
<dbReference type="AlphaFoldDB" id="A9AAI6"/>
<evidence type="ECO:0000256" key="12">
    <source>
        <dbReference type="ARBA" id="ARBA00023012"/>
    </source>
</evidence>
<dbReference type="EMBL" id="CP000867">
    <property type="protein sequence ID" value="ABX02359.1"/>
    <property type="molecule type" value="Genomic_DNA"/>
</dbReference>
<dbReference type="PROSITE" id="PS50109">
    <property type="entry name" value="HIS_KIN"/>
    <property type="match status" value="1"/>
</dbReference>
<evidence type="ECO:0000256" key="4">
    <source>
        <dbReference type="ARBA" id="ARBA00022475"/>
    </source>
</evidence>
<keyword evidence="5" id="KW-0597">Phosphoprotein</keyword>
<dbReference type="STRING" id="444158.MmarC6_1547"/>
<evidence type="ECO:0000256" key="8">
    <source>
        <dbReference type="ARBA" id="ARBA00022741"/>
    </source>
</evidence>
<feature type="transmembrane region" description="Helical" evidence="15">
    <location>
        <begin position="296"/>
        <end position="314"/>
    </location>
</feature>
<evidence type="ECO:0000256" key="15">
    <source>
        <dbReference type="SAM" id="Phobius"/>
    </source>
</evidence>
<feature type="transmembrane region" description="Helical" evidence="15">
    <location>
        <begin position="12"/>
        <end position="31"/>
    </location>
</feature>
<organism evidence="18">
    <name type="scientific">Methanococcus maripaludis (strain C6 / ATCC BAA-1332)</name>
    <dbReference type="NCBI Taxonomy" id="444158"/>
    <lineage>
        <taxon>Archaea</taxon>
        <taxon>Methanobacteriati</taxon>
        <taxon>Methanobacteriota</taxon>
        <taxon>Methanomada group</taxon>
        <taxon>Methanococci</taxon>
        <taxon>Methanococcales</taxon>
        <taxon>Methanococcaceae</taxon>
        <taxon>Methanococcus</taxon>
    </lineage>
</organism>
<dbReference type="FunFam" id="1.10.287.130:FF:000001">
    <property type="entry name" value="Two-component sensor histidine kinase"/>
    <property type="match status" value="1"/>
</dbReference>
<evidence type="ECO:0000256" key="14">
    <source>
        <dbReference type="SAM" id="Coils"/>
    </source>
</evidence>
<keyword evidence="7 15" id="KW-0812">Transmembrane</keyword>
<evidence type="ECO:0000256" key="2">
    <source>
        <dbReference type="ARBA" id="ARBA00004651"/>
    </source>
</evidence>
<dbReference type="Gene3D" id="6.10.340.10">
    <property type="match status" value="1"/>
</dbReference>
<keyword evidence="6 18" id="KW-0808">Transferase</keyword>
<dbReference type="Gene3D" id="1.10.287.130">
    <property type="match status" value="1"/>
</dbReference>
<evidence type="ECO:0000256" key="10">
    <source>
        <dbReference type="ARBA" id="ARBA00022840"/>
    </source>
</evidence>
<dbReference type="EC" id="2.7.13.3" evidence="3"/>
<evidence type="ECO:0000256" key="7">
    <source>
        <dbReference type="ARBA" id="ARBA00022692"/>
    </source>
</evidence>
<dbReference type="GO" id="GO:0000155">
    <property type="term" value="F:phosphorelay sensor kinase activity"/>
    <property type="evidence" value="ECO:0007669"/>
    <property type="project" value="InterPro"/>
</dbReference>
<keyword evidence="9 18" id="KW-0418">Kinase</keyword>
<dbReference type="InterPro" id="IPR050398">
    <property type="entry name" value="HssS/ArlS-like"/>
</dbReference>
<dbReference type="PRINTS" id="PR00344">
    <property type="entry name" value="BCTRLSENSOR"/>
</dbReference>
<evidence type="ECO:0000256" key="5">
    <source>
        <dbReference type="ARBA" id="ARBA00022553"/>
    </source>
</evidence>
<evidence type="ECO:0000259" key="17">
    <source>
        <dbReference type="PROSITE" id="PS50885"/>
    </source>
</evidence>
<dbReference type="CDD" id="cd00075">
    <property type="entry name" value="HATPase"/>
    <property type="match status" value="1"/>
</dbReference>
<proteinExistence type="predicted"/>
<dbReference type="Pfam" id="PF00512">
    <property type="entry name" value="HisKA"/>
    <property type="match status" value="1"/>
</dbReference>
<accession>A9AAI6</accession>
<sequence length="613" mass="68081">MRKSRIGMIGTKLLIFSIIIVLIPTIMLSYVSTDTISDLMVSNQNSELDKNMGILTERMDNVLVEFDTMTSYTAQLPIVINAVKYNDGETLQDFANGLEDQSWVDLVVFTDAEGNVICGSYGDTDAEISAYIKKLLEKNTIYAYDVLPNEEASKYSDYELDGQDALVIFAVAPVHDGETLIGTVTFVDIMNKDDYWVDRVKEVTGDDASIYLNNVRISTTGQADGADYTGTPAPEGIFETVSKKQDYIDTVTINGIPYLAEYSPIYNTDGEVIGMISVGTPINPFTTLINSTTQKIFFIAASSLIIAVLVAILLNRKIVVSIKKLKNSAEIFGHGKYDERVFIDTGDELEELAESFNGMAEEISRANKKLKKDANELKNSYDELKEVDDLKSELISIVSHELRTPLTSIRGYIDLLKDETAGKLNEKQKEFVSVISENSERLKRITDNMSDLVTVDNEHLNTKLDKLNIKNAVEEIVSSLQHFADSRNIILLEDVDDLYIKGDKSKIHQVLANLIENAVKFSKTQTKVTVTGYEDNGNIHLEITDQGPGIPKEYLDKVFDRFYQIDSSSKRKIGGSGLGLAVCKKIVESHGGSIWVESRIGKGTNVHVLFPIA</sequence>
<dbReference type="InterPro" id="IPR036097">
    <property type="entry name" value="HisK_dim/P_sf"/>
</dbReference>
<dbReference type="KEGG" id="mmx:MmarC6_1547"/>
<reference evidence="18" key="1">
    <citation type="submission" date="2007-10" db="EMBL/GenBank/DDBJ databases">
        <title>Complete sequence of Methanococcus maripaludis C6.</title>
        <authorList>
            <consortium name="US DOE Joint Genome Institute"/>
            <person name="Copeland A."/>
            <person name="Lucas S."/>
            <person name="Lapidus A."/>
            <person name="Barry K."/>
            <person name="Glavina del Rio T."/>
            <person name="Dalin E."/>
            <person name="Tice H."/>
            <person name="Pitluck S."/>
            <person name="Clum A."/>
            <person name="Schmutz J."/>
            <person name="Larimer F."/>
            <person name="Land M."/>
            <person name="Hauser L."/>
            <person name="Kyrpides N."/>
            <person name="Mikhailova N."/>
            <person name="Sieprawska-Lupa M."/>
            <person name="Whitman W.B."/>
            <person name="Richardson P."/>
        </authorList>
    </citation>
    <scope>NUCLEOTIDE SEQUENCE [LARGE SCALE GENOMIC DNA]</scope>
    <source>
        <strain evidence="18">C6</strain>
    </source>
</reference>
<dbReference type="SMART" id="SM00304">
    <property type="entry name" value="HAMP"/>
    <property type="match status" value="1"/>
</dbReference>
<evidence type="ECO:0000256" key="11">
    <source>
        <dbReference type="ARBA" id="ARBA00022989"/>
    </source>
</evidence>
<keyword evidence="11 15" id="KW-1133">Transmembrane helix</keyword>
<keyword evidence="10" id="KW-0067">ATP-binding</keyword>
<comment type="catalytic activity">
    <reaction evidence="1">
        <text>ATP + protein L-histidine = ADP + protein N-phospho-L-histidine.</text>
        <dbReference type="EC" id="2.7.13.3"/>
    </reaction>
</comment>
<dbReference type="PANTHER" id="PTHR45528">
    <property type="entry name" value="SENSOR HISTIDINE KINASE CPXA"/>
    <property type="match status" value="1"/>
</dbReference>
<dbReference type="InterPro" id="IPR005467">
    <property type="entry name" value="His_kinase_dom"/>
</dbReference>
<dbReference type="InterPro" id="IPR003661">
    <property type="entry name" value="HisK_dim/P_dom"/>
</dbReference>
<dbReference type="CDD" id="cd06225">
    <property type="entry name" value="HAMP"/>
    <property type="match status" value="1"/>
</dbReference>
<dbReference type="SMART" id="SM00387">
    <property type="entry name" value="HATPase_c"/>
    <property type="match status" value="1"/>
</dbReference>
<dbReference type="Pfam" id="PF02518">
    <property type="entry name" value="HATPase_c"/>
    <property type="match status" value="1"/>
</dbReference>
<dbReference type="InterPro" id="IPR003594">
    <property type="entry name" value="HATPase_dom"/>
</dbReference>
<keyword evidence="12" id="KW-0902">Two-component regulatory system</keyword>
<dbReference type="eggNOG" id="arCOG02320">
    <property type="taxonomic scope" value="Archaea"/>
</dbReference>
<dbReference type="FunFam" id="3.30.565.10:FF:000006">
    <property type="entry name" value="Sensor histidine kinase WalK"/>
    <property type="match status" value="1"/>
</dbReference>
<dbReference type="InterPro" id="IPR004358">
    <property type="entry name" value="Sig_transdc_His_kin-like_C"/>
</dbReference>
<evidence type="ECO:0000256" key="3">
    <source>
        <dbReference type="ARBA" id="ARBA00012438"/>
    </source>
</evidence>
<dbReference type="InterPro" id="IPR036890">
    <property type="entry name" value="HATPase_C_sf"/>
</dbReference>
<keyword evidence="8" id="KW-0547">Nucleotide-binding</keyword>
<dbReference type="CDD" id="cd00082">
    <property type="entry name" value="HisKA"/>
    <property type="match status" value="1"/>
</dbReference>
<dbReference type="PANTHER" id="PTHR45528:SF1">
    <property type="entry name" value="SENSOR HISTIDINE KINASE CPXA"/>
    <property type="match status" value="1"/>
</dbReference>
<dbReference type="Gene3D" id="3.30.565.10">
    <property type="entry name" value="Histidine kinase-like ATPase, C-terminal domain"/>
    <property type="match status" value="1"/>
</dbReference>
<dbReference type="SUPFAM" id="SSF55874">
    <property type="entry name" value="ATPase domain of HSP90 chaperone/DNA topoisomerase II/histidine kinase"/>
    <property type="match status" value="1"/>
</dbReference>
<dbReference type="PhylomeDB" id="A9AAI6"/>
<protein>
    <recommendedName>
        <fullName evidence="3">histidine kinase</fullName>
        <ecNumber evidence="3">2.7.13.3</ecNumber>
    </recommendedName>
</protein>
<gene>
    <name evidence="18" type="ordered locus">MmarC6_1547</name>
</gene>
<dbReference type="InterPro" id="IPR029151">
    <property type="entry name" value="Sensor-like_sf"/>
</dbReference>
<keyword evidence="4" id="KW-1003">Cell membrane</keyword>
<dbReference type="InterPro" id="IPR003660">
    <property type="entry name" value="HAMP_dom"/>
</dbReference>
<comment type="subcellular location">
    <subcellularLocation>
        <location evidence="2">Cell membrane</location>
        <topology evidence="2">Multi-pass membrane protein</topology>
    </subcellularLocation>
</comment>
<evidence type="ECO:0000313" key="18">
    <source>
        <dbReference type="EMBL" id="ABX02359.1"/>
    </source>
</evidence>
<dbReference type="PROSITE" id="PS50885">
    <property type="entry name" value="HAMP"/>
    <property type="match status" value="1"/>
</dbReference>